<protein>
    <submittedName>
        <fullName evidence="1">Uncharacterized protein</fullName>
    </submittedName>
</protein>
<organism evidence="1 2">
    <name type="scientific">Brevibacterium samyangense</name>
    <dbReference type="NCBI Taxonomy" id="366888"/>
    <lineage>
        <taxon>Bacteria</taxon>
        <taxon>Bacillati</taxon>
        <taxon>Actinomycetota</taxon>
        <taxon>Actinomycetes</taxon>
        <taxon>Micrococcales</taxon>
        <taxon>Brevibacteriaceae</taxon>
        <taxon>Brevibacterium</taxon>
    </lineage>
</organism>
<sequence>MGAGADVLEVVDAGVLDHPGLDTFVVNAEEFADGTPIAWVDDVQEHARELGVQWVAVGAGTGDNDFGDLADGIAALRSIHPEAEFGGASYLGRAGQLEVWVPTADDLETVSVDALGLRGLRYEEVSYPSKDRSIDSLADGDGYGAEKEYSLARELAEPGVTTVGVRSRFLSVVTDDPTIIDRIYETQTMWPRRDLDAVAIAHREHPEAISELTMDEWLEFEASLEVLWTVGATDLTVVRASASPMASGCRHTR</sequence>
<comment type="caution">
    <text evidence="1">The sequence shown here is derived from an EMBL/GenBank/DDBJ whole genome shotgun (WGS) entry which is preliminary data.</text>
</comment>
<evidence type="ECO:0000313" key="1">
    <source>
        <dbReference type="EMBL" id="GAA2004178.1"/>
    </source>
</evidence>
<keyword evidence="2" id="KW-1185">Reference proteome</keyword>
<dbReference type="Proteomes" id="UP001500755">
    <property type="component" value="Unassembled WGS sequence"/>
</dbReference>
<dbReference type="EMBL" id="BAAANO010000010">
    <property type="protein sequence ID" value="GAA2004178.1"/>
    <property type="molecule type" value="Genomic_DNA"/>
</dbReference>
<reference evidence="1 2" key="1">
    <citation type="journal article" date="2019" name="Int. J. Syst. Evol. Microbiol.">
        <title>The Global Catalogue of Microorganisms (GCM) 10K type strain sequencing project: providing services to taxonomists for standard genome sequencing and annotation.</title>
        <authorList>
            <consortium name="The Broad Institute Genomics Platform"/>
            <consortium name="The Broad Institute Genome Sequencing Center for Infectious Disease"/>
            <person name="Wu L."/>
            <person name="Ma J."/>
        </authorList>
    </citation>
    <scope>NUCLEOTIDE SEQUENCE [LARGE SCALE GENOMIC DNA]</scope>
    <source>
        <strain evidence="1 2">JCM 14546</strain>
    </source>
</reference>
<proteinExistence type="predicted"/>
<evidence type="ECO:0000313" key="2">
    <source>
        <dbReference type="Proteomes" id="UP001500755"/>
    </source>
</evidence>
<name>A0ABN2TCF4_9MICO</name>
<gene>
    <name evidence="1" type="ORF">GCM10009755_11870</name>
</gene>
<accession>A0ABN2TCF4</accession>